<dbReference type="SUPFAM" id="SSF56801">
    <property type="entry name" value="Acetyl-CoA synthetase-like"/>
    <property type="match status" value="1"/>
</dbReference>
<dbReference type="InterPro" id="IPR053158">
    <property type="entry name" value="CapK_Type1_Caps_Biosynth"/>
</dbReference>
<dbReference type="PANTHER" id="PTHR36932:SF1">
    <property type="entry name" value="CAPSULAR POLYSACCHARIDE BIOSYNTHESIS PROTEIN"/>
    <property type="match status" value="1"/>
</dbReference>
<dbReference type="InterPro" id="IPR042099">
    <property type="entry name" value="ANL_N_sf"/>
</dbReference>
<gene>
    <name evidence="2" type="ORF">IAB26_08625</name>
</gene>
<comment type="caution">
    <text evidence="2">The sequence shown here is derived from an EMBL/GenBank/DDBJ whole genome shotgun (WGS) entry which is preliminary data.</text>
</comment>
<accession>A0A9D0ZXN9</accession>
<protein>
    <submittedName>
        <fullName evidence="2">Phenylacetate--CoA ligase family protein</fullName>
    </submittedName>
</protein>
<sequence length="455" mass="51501">MNVVKVLMELVGFMRNSRLTEAQMKELQNRKLREMLHFAWNHSAFYRRTFEQAGITEKQLDSLPLSAFPTIDKTVLMEHFDELITVQDLSQEELRKFDAETEADRKPYLGKYHVVHSSGSTGKPGYFIYDEAAWHTMLLGIIRGALWNMTMPQILKLLAGRPRIIYIAATDGRYGGAMAVGDGIEGVGARQMYLDIKTPLNEWIENVRKFKPNIIIGYPSAIKILAELVEAGKVQVRIKRVISCGEPLSAGLRKLLEKNFLCPVINIYGASESLALGAETGKEDGMLLFDDLNVIEVENGAMYLTSLYNFAQPLIRYRISDHLTLKTPMKGSPFTRAEILLGRNEDLLWFEAGDGHRDFLHPLAVEGFCIEGLRDYQFRQTAPDAFEMLAETAPDAQISEIKTEMLRQMKAILQEKHLSYVQFYMRFVDAILPDPATGKKPLIVPSEKTEMGEAV</sequence>
<keyword evidence="2" id="KW-0436">Ligase</keyword>
<proteinExistence type="predicted"/>
<feature type="domain" description="AMP-dependent synthetase/ligase" evidence="1">
    <location>
        <begin position="183"/>
        <end position="278"/>
    </location>
</feature>
<dbReference type="EMBL" id="DVFT01000129">
    <property type="protein sequence ID" value="HIQ96613.1"/>
    <property type="molecule type" value="Genomic_DNA"/>
</dbReference>
<name>A0A9D0ZXN9_9FIRM</name>
<dbReference type="PANTHER" id="PTHR36932">
    <property type="entry name" value="CAPSULAR POLYSACCHARIDE BIOSYNTHESIS PROTEIN"/>
    <property type="match status" value="1"/>
</dbReference>
<evidence type="ECO:0000313" key="3">
    <source>
        <dbReference type="Proteomes" id="UP000886886"/>
    </source>
</evidence>
<dbReference type="Proteomes" id="UP000886886">
    <property type="component" value="Unassembled WGS sequence"/>
</dbReference>
<dbReference type="AlphaFoldDB" id="A0A9D0ZXN9"/>
<evidence type="ECO:0000259" key="1">
    <source>
        <dbReference type="Pfam" id="PF00501"/>
    </source>
</evidence>
<reference evidence="2" key="1">
    <citation type="submission" date="2020-10" db="EMBL/GenBank/DDBJ databases">
        <authorList>
            <person name="Gilroy R."/>
        </authorList>
    </citation>
    <scope>NUCLEOTIDE SEQUENCE</scope>
    <source>
        <strain evidence="2">ChiSjej3B21-11622</strain>
    </source>
</reference>
<organism evidence="2 3">
    <name type="scientific">Candidatus Limivivens merdigallinarum</name>
    <dbReference type="NCBI Taxonomy" id="2840859"/>
    <lineage>
        <taxon>Bacteria</taxon>
        <taxon>Bacillati</taxon>
        <taxon>Bacillota</taxon>
        <taxon>Clostridia</taxon>
        <taxon>Lachnospirales</taxon>
        <taxon>Lachnospiraceae</taxon>
        <taxon>Lachnospiraceae incertae sedis</taxon>
        <taxon>Candidatus Limivivens</taxon>
    </lineage>
</organism>
<dbReference type="Gene3D" id="3.40.50.12780">
    <property type="entry name" value="N-terminal domain of ligase-like"/>
    <property type="match status" value="1"/>
</dbReference>
<dbReference type="Pfam" id="PF00501">
    <property type="entry name" value="AMP-binding"/>
    <property type="match status" value="1"/>
</dbReference>
<dbReference type="GO" id="GO:0016874">
    <property type="term" value="F:ligase activity"/>
    <property type="evidence" value="ECO:0007669"/>
    <property type="project" value="UniProtKB-KW"/>
</dbReference>
<dbReference type="InterPro" id="IPR000873">
    <property type="entry name" value="AMP-dep_synth/lig_dom"/>
</dbReference>
<reference evidence="2" key="2">
    <citation type="journal article" date="2021" name="PeerJ">
        <title>Extensive microbial diversity within the chicken gut microbiome revealed by metagenomics and culture.</title>
        <authorList>
            <person name="Gilroy R."/>
            <person name="Ravi A."/>
            <person name="Getino M."/>
            <person name="Pursley I."/>
            <person name="Horton D.L."/>
            <person name="Alikhan N.F."/>
            <person name="Baker D."/>
            <person name="Gharbi K."/>
            <person name="Hall N."/>
            <person name="Watson M."/>
            <person name="Adriaenssens E.M."/>
            <person name="Foster-Nyarko E."/>
            <person name="Jarju S."/>
            <person name="Secka A."/>
            <person name="Antonio M."/>
            <person name="Oren A."/>
            <person name="Chaudhuri R.R."/>
            <person name="La Ragione R."/>
            <person name="Hildebrand F."/>
            <person name="Pallen M.J."/>
        </authorList>
    </citation>
    <scope>NUCLEOTIDE SEQUENCE</scope>
    <source>
        <strain evidence="2">ChiSjej3B21-11622</strain>
    </source>
</reference>
<evidence type="ECO:0000313" key="2">
    <source>
        <dbReference type="EMBL" id="HIQ96613.1"/>
    </source>
</evidence>